<sequence length="132" mass="13818">MGSAVGMGFTRILAAVLFSLLLGWGGAVMSGAAASVLSDHAAASGESAWDGCDERLGHHGRHDHRTKSDHGEHSKHSHQGCCAMACGMSALEPTDPGVKPVEWTPARGQPPADDMLRDRSVSPLRRPPRSAA</sequence>
<evidence type="ECO:0000313" key="2">
    <source>
        <dbReference type="EMBL" id="QQP90350.1"/>
    </source>
</evidence>
<protein>
    <recommendedName>
        <fullName evidence="4">DUF2946 domain-containing protein</fullName>
    </recommendedName>
</protein>
<dbReference type="RefSeq" id="WP_201077379.1">
    <property type="nucleotide sequence ID" value="NZ_CP067420.1"/>
</dbReference>
<evidence type="ECO:0008006" key="4">
    <source>
        <dbReference type="Google" id="ProtNLM"/>
    </source>
</evidence>
<feature type="region of interest" description="Disordered" evidence="1">
    <location>
        <begin position="93"/>
        <end position="132"/>
    </location>
</feature>
<feature type="compositionally biased region" description="Low complexity" evidence="1">
    <location>
        <begin position="121"/>
        <end position="132"/>
    </location>
</feature>
<proteinExistence type="predicted"/>
<dbReference type="Proteomes" id="UP000595197">
    <property type="component" value="Chromosome"/>
</dbReference>
<name>A0ABX7B9B3_9PROT</name>
<feature type="region of interest" description="Disordered" evidence="1">
    <location>
        <begin position="50"/>
        <end position="79"/>
    </location>
</feature>
<dbReference type="EMBL" id="CP067420">
    <property type="protein sequence ID" value="QQP90350.1"/>
    <property type="molecule type" value="Genomic_DNA"/>
</dbReference>
<accession>A0ABX7B9B3</accession>
<evidence type="ECO:0000256" key="1">
    <source>
        <dbReference type="SAM" id="MobiDB-lite"/>
    </source>
</evidence>
<reference evidence="2" key="1">
    <citation type="submission" date="2021-02" db="EMBL/GenBank/DDBJ databases">
        <title>Skermanella TT6 skin isolate.</title>
        <authorList>
            <person name="Lee K."/>
            <person name="Ganzorig M."/>
        </authorList>
    </citation>
    <scope>NUCLEOTIDE SEQUENCE</scope>
    <source>
        <strain evidence="2">TT6</strain>
    </source>
</reference>
<gene>
    <name evidence="2" type="ORF">IGS68_03570</name>
</gene>
<organism evidence="2 3">
    <name type="scientific">Skermanella cutis</name>
    <dbReference type="NCBI Taxonomy" id="2775420"/>
    <lineage>
        <taxon>Bacteria</taxon>
        <taxon>Pseudomonadati</taxon>
        <taxon>Pseudomonadota</taxon>
        <taxon>Alphaproteobacteria</taxon>
        <taxon>Rhodospirillales</taxon>
        <taxon>Azospirillaceae</taxon>
        <taxon>Skermanella</taxon>
    </lineage>
</organism>
<evidence type="ECO:0000313" key="3">
    <source>
        <dbReference type="Proteomes" id="UP000595197"/>
    </source>
</evidence>
<keyword evidence="3" id="KW-1185">Reference proteome</keyword>